<sequence>MVIDREIVIKLRALERMTQEQFASKIGVHHSMISGIERNRKDVSRGLAIRIVAAFGLTPERIREIRELPA</sequence>
<dbReference type="EMBL" id="CP066308">
    <property type="protein sequence ID" value="QQE73159.1"/>
    <property type="molecule type" value="Genomic_DNA"/>
</dbReference>
<dbReference type="SUPFAM" id="SSF47413">
    <property type="entry name" value="lambda repressor-like DNA-binding domains"/>
    <property type="match status" value="1"/>
</dbReference>
<dbReference type="CDD" id="cd00093">
    <property type="entry name" value="HTH_XRE"/>
    <property type="match status" value="1"/>
</dbReference>
<name>A0A7T5EIC0_9BACL</name>
<dbReference type="Proteomes" id="UP000677234">
    <property type="component" value="Chromosome"/>
</dbReference>
<dbReference type="PROSITE" id="PS50943">
    <property type="entry name" value="HTH_CROC1"/>
    <property type="match status" value="1"/>
</dbReference>
<dbReference type="KEGG" id="bcop:JD108_14705"/>
<feature type="domain" description="HTH cro/C1-type" evidence="1">
    <location>
        <begin position="8"/>
        <end position="62"/>
    </location>
</feature>
<evidence type="ECO:0000313" key="4">
    <source>
        <dbReference type="Proteomes" id="UP000595847"/>
    </source>
</evidence>
<accession>A0A7T5EIC0</accession>
<reference evidence="2 4" key="1">
    <citation type="submission" date="2020-12" db="EMBL/GenBank/DDBJ databases">
        <title>strain FJAT-54423T represents a novel species of the genus Brevibacillus.</title>
        <authorList>
            <person name="Tang R."/>
        </authorList>
    </citation>
    <scope>NUCLEOTIDE SEQUENCE [LARGE SCALE GENOMIC DNA]</scope>
    <source>
        <strain evidence="2 4">FJAT-54423</strain>
    </source>
</reference>
<evidence type="ECO:0000313" key="3">
    <source>
        <dbReference type="EMBL" id="QUO40237.1"/>
    </source>
</evidence>
<dbReference type="Gene3D" id="1.10.260.40">
    <property type="entry name" value="lambda repressor-like DNA-binding domains"/>
    <property type="match status" value="1"/>
</dbReference>
<evidence type="ECO:0000313" key="2">
    <source>
        <dbReference type="EMBL" id="QQE73159.1"/>
    </source>
</evidence>
<dbReference type="AlphaFoldDB" id="A0A7T5EIC0"/>
<evidence type="ECO:0000259" key="1">
    <source>
        <dbReference type="PROSITE" id="PS50943"/>
    </source>
</evidence>
<dbReference type="GO" id="GO:0003677">
    <property type="term" value="F:DNA binding"/>
    <property type="evidence" value="ECO:0007669"/>
    <property type="project" value="InterPro"/>
</dbReference>
<proteinExistence type="predicted"/>
<reference evidence="3" key="2">
    <citation type="submission" date="2021-04" db="EMBL/GenBank/DDBJ databases">
        <title>Brevibacillus composti FJAT-54423, complete genome.</title>
        <authorList>
            <person name="Tang R."/>
        </authorList>
    </citation>
    <scope>NUCLEOTIDE SEQUENCE</scope>
    <source>
        <strain evidence="3">FJAT-54424</strain>
    </source>
</reference>
<dbReference type="EMBL" id="CP073708">
    <property type="protein sequence ID" value="QUO40237.1"/>
    <property type="molecule type" value="Genomic_DNA"/>
</dbReference>
<evidence type="ECO:0000313" key="5">
    <source>
        <dbReference type="Proteomes" id="UP000677234"/>
    </source>
</evidence>
<dbReference type="Proteomes" id="UP000595847">
    <property type="component" value="Chromosome"/>
</dbReference>
<dbReference type="InterPro" id="IPR001387">
    <property type="entry name" value="Cro/C1-type_HTH"/>
</dbReference>
<keyword evidence="5" id="KW-1185">Reference proteome</keyword>
<gene>
    <name evidence="2" type="ORF">JD108_14705</name>
    <name evidence="3" type="ORF">KDJ56_14650</name>
</gene>
<dbReference type="SMART" id="SM00530">
    <property type="entry name" value="HTH_XRE"/>
    <property type="match status" value="1"/>
</dbReference>
<dbReference type="Pfam" id="PF01381">
    <property type="entry name" value="HTH_3"/>
    <property type="match status" value="1"/>
</dbReference>
<dbReference type="InterPro" id="IPR010982">
    <property type="entry name" value="Lambda_DNA-bd_dom_sf"/>
</dbReference>
<protein>
    <submittedName>
        <fullName evidence="2">Helix-turn-helix transcriptional regulator</fullName>
    </submittedName>
</protein>
<organism evidence="2 4">
    <name type="scientific">Brevibacillus composti</name>
    <dbReference type="NCBI Taxonomy" id="2796470"/>
    <lineage>
        <taxon>Bacteria</taxon>
        <taxon>Bacillati</taxon>
        <taxon>Bacillota</taxon>
        <taxon>Bacilli</taxon>
        <taxon>Bacillales</taxon>
        <taxon>Paenibacillaceae</taxon>
        <taxon>Brevibacillus</taxon>
    </lineage>
</organism>